<feature type="domain" description="Copper acquisition factor BIM1-like" evidence="9">
    <location>
        <begin position="18"/>
        <end position="120"/>
    </location>
</feature>
<dbReference type="CDD" id="cd21176">
    <property type="entry name" value="LPMO_auxiliary-like"/>
    <property type="match status" value="1"/>
</dbReference>
<evidence type="ECO:0000313" key="10">
    <source>
        <dbReference type="EMBL" id="KAJ5557109.1"/>
    </source>
</evidence>
<feature type="chain" id="PRO_5041952107" description="Copper acquisition factor BIM1-like domain-containing protein" evidence="8">
    <location>
        <begin position="19"/>
        <end position="135"/>
    </location>
</feature>
<keyword evidence="11" id="KW-1185">Reference proteome</keyword>
<dbReference type="PANTHER" id="PTHR34992:SF1">
    <property type="entry name" value="COPPER ACQUISITION FACTOR BIM1-LIKE DOMAIN-CONTAINING PROTEIN"/>
    <property type="match status" value="1"/>
</dbReference>
<evidence type="ECO:0000256" key="3">
    <source>
        <dbReference type="ARBA" id="ARBA00022622"/>
    </source>
</evidence>
<dbReference type="PANTHER" id="PTHR34992">
    <property type="entry name" value="HYPHAL ANASTAMOSIS-7 PROTEIN"/>
    <property type="match status" value="1"/>
</dbReference>
<keyword evidence="6" id="KW-0325">Glycoprotein</keyword>
<feature type="signal peptide" evidence="8">
    <location>
        <begin position="1"/>
        <end position="18"/>
    </location>
</feature>
<comment type="caution">
    <text evidence="10">The sequence shown here is derived from an EMBL/GenBank/DDBJ whole genome shotgun (WGS) entry which is preliminary data.</text>
</comment>
<accession>A0AAD6D6X9</accession>
<protein>
    <recommendedName>
        <fullName evidence="9">Copper acquisition factor BIM1-like domain-containing protein</fullName>
    </recommendedName>
</protein>
<comment type="subcellular location">
    <subcellularLocation>
        <location evidence="1">Cell membrane</location>
        <topology evidence="1">Lipid-anchor</topology>
        <topology evidence="1">GPI-anchor</topology>
    </subcellularLocation>
</comment>
<sequence length="135" mass="14603">MKLLPLLYRLAAVTMVIARFQLQYPTPRGFAENTMTQSPCGGLPPSTNRNSLPLYGSFAIVLNLYQSRTTVEVLLALSSDPGSVDFFPALMKPFQVSGEGVLCLPHVKVHEKTSSIAFLDGTHILGVVIKSLALA</sequence>
<organism evidence="10 11">
    <name type="scientific">Penicillium frequentans</name>
    <dbReference type="NCBI Taxonomy" id="3151616"/>
    <lineage>
        <taxon>Eukaryota</taxon>
        <taxon>Fungi</taxon>
        <taxon>Dikarya</taxon>
        <taxon>Ascomycota</taxon>
        <taxon>Pezizomycotina</taxon>
        <taxon>Eurotiomycetes</taxon>
        <taxon>Eurotiomycetidae</taxon>
        <taxon>Eurotiales</taxon>
        <taxon>Aspergillaceae</taxon>
        <taxon>Penicillium</taxon>
    </lineage>
</organism>
<dbReference type="GO" id="GO:0005886">
    <property type="term" value="C:plasma membrane"/>
    <property type="evidence" value="ECO:0007669"/>
    <property type="project" value="UniProtKB-SubCell"/>
</dbReference>
<evidence type="ECO:0000256" key="4">
    <source>
        <dbReference type="ARBA" id="ARBA00022729"/>
    </source>
</evidence>
<proteinExistence type="predicted"/>
<dbReference type="Pfam" id="PF20238">
    <property type="entry name" value="BIM1-like_dom"/>
    <property type="match status" value="1"/>
</dbReference>
<keyword evidence="2" id="KW-1003">Cell membrane</keyword>
<dbReference type="AlphaFoldDB" id="A0AAD6D6X9"/>
<keyword evidence="7" id="KW-0449">Lipoprotein</keyword>
<dbReference type="GO" id="GO:0098552">
    <property type="term" value="C:side of membrane"/>
    <property type="evidence" value="ECO:0007669"/>
    <property type="project" value="UniProtKB-KW"/>
</dbReference>
<name>A0AAD6D6X9_9EURO</name>
<evidence type="ECO:0000256" key="5">
    <source>
        <dbReference type="ARBA" id="ARBA00023136"/>
    </source>
</evidence>
<evidence type="ECO:0000259" key="9">
    <source>
        <dbReference type="Pfam" id="PF20238"/>
    </source>
</evidence>
<evidence type="ECO:0000256" key="8">
    <source>
        <dbReference type="SAM" id="SignalP"/>
    </source>
</evidence>
<evidence type="ECO:0000256" key="6">
    <source>
        <dbReference type="ARBA" id="ARBA00023180"/>
    </source>
</evidence>
<keyword evidence="5" id="KW-0472">Membrane</keyword>
<dbReference type="Proteomes" id="UP001220324">
    <property type="component" value="Unassembled WGS sequence"/>
</dbReference>
<evidence type="ECO:0000256" key="7">
    <source>
        <dbReference type="ARBA" id="ARBA00023288"/>
    </source>
</evidence>
<evidence type="ECO:0000256" key="1">
    <source>
        <dbReference type="ARBA" id="ARBA00004609"/>
    </source>
</evidence>
<dbReference type="InterPro" id="IPR046936">
    <property type="entry name" value="BIM1-like"/>
</dbReference>
<dbReference type="InterPro" id="IPR046530">
    <property type="entry name" value="BIM1-like_dom"/>
</dbReference>
<keyword evidence="4 8" id="KW-0732">Signal</keyword>
<keyword evidence="3" id="KW-0336">GPI-anchor</keyword>
<dbReference type="EMBL" id="JAQIZZ010000001">
    <property type="protein sequence ID" value="KAJ5557109.1"/>
    <property type="molecule type" value="Genomic_DNA"/>
</dbReference>
<gene>
    <name evidence="10" type="ORF">N7494_001024</name>
</gene>
<evidence type="ECO:0000256" key="2">
    <source>
        <dbReference type="ARBA" id="ARBA00022475"/>
    </source>
</evidence>
<evidence type="ECO:0000313" key="11">
    <source>
        <dbReference type="Proteomes" id="UP001220324"/>
    </source>
</evidence>
<reference evidence="10 11" key="1">
    <citation type="journal article" date="2023" name="IMA Fungus">
        <title>Comparative genomic study of the Penicillium genus elucidates a diverse pangenome and 15 lateral gene transfer events.</title>
        <authorList>
            <person name="Petersen C."/>
            <person name="Sorensen T."/>
            <person name="Nielsen M.R."/>
            <person name="Sondergaard T.E."/>
            <person name="Sorensen J.L."/>
            <person name="Fitzpatrick D.A."/>
            <person name="Frisvad J.C."/>
            <person name="Nielsen K.L."/>
        </authorList>
    </citation>
    <scope>NUCLEOTIDE SEQUENCE [LARGE SCALE GENOMIC DNA]</scope>
    <source>
        <strain evidence="10 11">IBT 35679</strain>
    </source>
</reference>